<dbReference type="SUPFAM" id="SSF160246">
    <property type="entry name" value="EspE N-terminal domain-like"/>
    <property type="match status" value="1"/>
</dbReference>
<gene>
    <name evidence="10" type="ORF">SAMN06296036_102214</name>
</gene>
<dbReference type="FunFam" id="3.40.50.300:FF:000398">
    <property type="entry name" value="Type IV pilus assembly ATPase PilB"/>
    <property type="match status" value="1"/>
</dbReference>
<evidence type="ECO:0000256" key="3">
    <source>
        <dbReference type="ARBA" id="ARBA00022741"/>
    </source>
</evidence>
<dbReference type="Gene3D" id="3.30.450.90">
    <property type="match status" value="1"/>
</dbReference>
<dbReference type="InterPro" id="IPR037257">
    <property type="entry name" value="T2SS_E_N_sf"/>
</dbReference>
<dbReference type="OrthoDB" id="5288019at2"/>
<dbReference type="EMBL" id="FWZT01000002">
    <property type="protein sequence ID" value="SME95438.1"/>
    <property type="molecule type" value="Genomic_DNA"/>
</dbReference>
<dbReference type="PANTHER" id="PTHR30258:SF2">
    <property type="entry name" value="COMG OPERON PROTEIN 1"/>
    <property type="match status" value="1"/>
</dbReference>
<evidence type="ECO:0000313" key="11">
    <source>
        <dbReference type="Proteomes" id="UP000192907"/>
    </source>
</evidence>
<evidence type="ECO:0000256" key="1">
    <source>
        <dbReference type="ARBA" id="ARBA00006611"/>
    </source>
</evidence>
<keyword evidence="3" id="KW-0547">Nucleotide-binding</keyword>
<dbReference type="GO" id="GO:0008564">
    <property type="term" value="F:protein-exporting ATPase activity"/>
    <property type="evidence" value="ECO:0007669"/>
    <property type="project" value="UniProtKB-EC"/>
</dbReference>
<evidence type="ECO:0000256" key="6">
    <source>
        <dbReference type="ARBA" id="ARBA00022967"/>
    </source>
</evidence>
<dbReference type="GO" id="GO:0015628">
    <property type="term" value="P:protein secretion by the type II secretion system"/>
    <property type="evidence" value="ECO:0007669"/>
    <property type="project" value="InterPro"/>
</dbReference>
<dbReference type="Gene3D" id="3.30.300.160">
    <property type="entry name" value="Type II secretion system, protein E, N-terminal domain"/>
    <property type="match status" value="1"/>
</dbReference>
<dbReference type="InterPro" id="IPR001482">
    <property type="entry name" value="T2SS/T4SS_dom"/>
</dbReference>
<keyword evidence="4" id="KW-0067">ATP-binding</keyword>
<organism evidence="10 11">
    <name type="scientific">Pseudobacteriovorax antillogorgiicola</name>
    <dbReference type="NCBI Taxonomy" id="1513793"/>
    <lineage>
        <taxon>Bacteria</taxon>
        <taxon>Pseudomonadati</taxon>
        <taxon>Bdellovibrionota</taxon>
        <taxon>Oligoflexia</taxon>
        <taxon>Oligoflexales</taxon>
        <taxon>Pseudobacteriovoracaceae</taxon>
        <taxon>Pseudobacteriovorax</taxon>
    </lineage>
</organism>
<dbReference type="PANTHER" id="PTHR30258">
    <property type="entry name" value="TYPE II SECRETION SYSTEM PROTEIN GSPE-RELATED"/>
    <property type="match status" value="1"/>
</dbReference>
<dbReference type="GO" id="GO:0005524">
    <property type="term" value="F:ATP binding"/>
    <property type="evidence" value="ECO:0007669"/>
    <property type="project" value="UniProtKB-KW"/>
</dbReference>
<dbReference type="GO" id="GO:0016887">
    <property type="term" value="F:ATP hydrolysis activity"/>
    <property type="evidence" value="ECO:0007669"/>
    <property type="project" value="TreeGrafter"/>
</dbReference>
<keyword evidence="6" id="KW-1278">Translocase</keyword>
<reference evidence="11" key="1">
    <citation type="submission" date="2017-04" db="EMBL/GenBank/DDBJ databases">
        <authorList>
            <person name="Varghese N."/>
            <person name="Submissions S."/>
        </authorList>
    </citation>
    <scope>NUCLEOTIDE SEQUENCE [LARGE SCALE GENOMIC DNA]</scope>
    <source>
        <strain evidence="11">RKEM611</strain>
    </source>
</reference>
<name>A0A1Y6B6U0_9BACT</name>
<dbReference type="FunFam" id="3.30.450.90:FF:000001">
    <property type="entry name" value="Type II secretion system ATPase GspE"/>
    <property type="match status" value="1"/>
</dbReference>
<dbReference type="Pfam" id="PF05157">
    <property type="entry name" value="MshEN"/>
    <property type="match status" value="1"/>
</dbReference>
<keyword evidence="2" id="KW-0813">Transport</keyword>
<keyword evidence="11" id="KW-1185">Reference proteome</keyword>
<dbReference type="GO" id="GO:0015627">
    <property type="term" value="C:type II protein secretion system complex"/>
    <property type="evidence" value="ECO:0007669"/>
    <property type="project" value="InterPro"/>
</dbReference>
<evidence type="ECO:0000256" key="8">
    <source>
        <dbReference type="ARBA" id="ARBA00034006"/>
    </source>
</evidence>
<keyword evidence="5" id="KW-0653">Protein transport</keyword>
<dbReference type="STRING" id="1513793.SAMN06296036_102214"/>
<dbReference type="RefSeq" id="WP_132315340.1">
    <property type="nucleotide sequence ID" value="NZ_FWZT01000002.1"/>
</dbReference>
<dbReference type="PROSITE" id="PS00662">
    <property type="entry name" value="T2SP_E"/>
    <property type="match status" value="1"/>
</dbReference>
<dbReference type="AlphaFoldDB" id="A0A1Y6B6U0"/>
<dbReference type="CDD" id="cd01129">
    <property type="entry name" value="PulE-GspE-like"/>
    <property type="match status" value="1"/>
</dbReference>
<dbReference type="Proteomes" id="UP000192907">
    <property type="component" value="Unassembled WGS sequence"/>
</dbReference>
<dbReference type="Gene3D" id="3.40.50.300">
    <property type="entry name" value="P-loop containing nucleotide triphosphate hydrolases"/>
    <property type="match status" value="1"/>
</dbReference>
<evidence type="ECO:0000256" key="7">
    <source>
        <dbReference type="ARBA" id="ARBA00024382"/>
    </source>
</evidence>
<comment type="similarity">
    <text evidence="1">Belongs to the GSP E family.</text>
</comment>
<dbReference type="InterPro" id="IPR013369">
    <property type="entry name" value="T2SS_GspE"/>
</dbReference>
<comment type="catalytic activity">
    <reaction evidence="8">
        <text>ATP + H2O + cellular proteinSide 1 = ADP + phosphate + cellular proteinSide 2.</text>
        <dbReference type="EC" id="7.4.2.8"/>
    </reaction>
</comment>
<dbReference type="InterPro" id="IPR007831">
    <property type="entry name" value="T2SS_GspE_N"/>
</dbReference>
<proteinExistence type="inferred from homology"/>
<dbReference type="SUPFAM" id="SSF52540">
    <property type="entry name" value="P-loop containing nucleoside triphosphate hydrolases"/>
    <property type="match status" value="1"/>
</dbReference>
<evidence type="ECO:0000259" key="9">
    <source>
        <dbReference type="PROSITE" id="PS00662"/>
    </source>
</evidence>
<evidence type="ECO:0000256" key="4">
    <source>
        <dbReference type="ARBA" id="ARBA00022840"/>
    </source>
</evidence>
<dbReference type="GO" id="GO:0005886">
    <property type="term" value="C:plasma membrane"/>
    <property type="evidence" value="ECO:0007669"/>
    <property type="project" value="TreeGrafter"/>
</dbReference>
<sequence>MSDDHNEENEKSEGLSVPKWTSLPTVDFRSLQHKTLGQILIETDRINEKQLVEALNHQQEENNYRKLGEVLVEKEYVSEEEMLKALALQLDLPYYDRLPINDIDPALVDSIPIQFCRDNKILPIARDDFNVTVVVSDPLNIYPLDDLRLILSTNINMIVSPPGVIENSINRVFERANDASQKVLDELNVGEMGADEDLEETRDLLESTDDEKPIIRLVNSILARAVKERASDIHIEPLENEVLVRFRIDGMLQDKTSIPKRHAGSLASRIKIIGKLNIAEKRVPQDGRIPIKVAGKDIDVRLSVLPVSFGERVVMRLLDKSAGGKRLDQMGLENQMYNQLCDLVEQKHGIVLVTGPTGSGKSTLLYASLMHINTTDINILTIEDPVEYQVSGIGQIEVKEKIGMTFASGLRSILRQDPDVIMIGEIRDSETAKIAVQASITGHLVLSTVHTNDTASTVTRFLDFGVQPFQLSSAVLGIVATRLLRKLCAHCHEAYTPSDEELHILGVTRESIEGKTIYRAGPGCEKCFGIGYFGRVGVYELLQFDDEIRNLILKTQDSKSIKKLAVEKGMVTLRDSALQKVVNGETSLEEAIRKTQVDDIEMDVGAEKGS</sequence>
<evidence type="ECO:0000256" key="5">
    <source>
        <dbReference type="ARBA" id="ARBA00022927"/>
    </source>
</evidence>
<dbReference type="NCBIfam" id="TIGR02533">
    <property type="entry name" value="type_II_gspE"/>
    <property type="match status" value="1"/>
</dbReference>
<evidence type="ECO:0000313" key="10">
    <source>
        <dbReference type="EMBL" id="SME95438.1"/>
    </source>
</evidence>
<dbReference type="InterPro" id="IPR027417">
    <property type="entry name" value="P-loop_NTPase"/>
</dbReference>
<dbReference type="EC" id="7.4.2.8" evidence="7"/>
<feature type="domain" description="Bacterial type II secretion system protein E" evidence="9">
    <location>
        <begin position="414"/>
        <end position="428"/>
    </location>
</feature>
<protein>
    <recommendedName>
        <fullName evidence="7">protein-secreting ATPase</fullName>
        <ecNumber evidence="7">7.4.2.8</ecNumber>
    </recommendedName>
</protein>
<dbReference type="Pfam" id="PF00437">
    <property type="entry name" value="T2SSE"/>
    <property type="match status" value="1"/>
</dbReference>
<accession>A0A1Y6B6U0</accession>
<evidence type="ECO:0000256" key="2">
    <source>
        <dbReference type="ARBA" id="ARBA00022448"/>
    </source>
</evidence>